<dbReference type="Proteomes" id="UP000801492">
    <property type="component" value="Unassembled WGS sequence"/>
</dbReference>
<dbReference type="EMBL" id="VTPC01064492">
    <property type="protein sequence ID" value="KAF2889619.1"/>
    <property type="molecule type" value="Genomic_DNA"/>
</dbReference>
<organism evidence="1 2">
    <name type="scientific">Ignelater luminosus</name>
    <name type="common">Cucubano</name>
    <name type="synonym">Pyrophorus luminosus</name>
    <dbReference type="NCBI Taxonomy" id="2038154"/>
    <lineage>
        <taxon>Eukaryota</taxon>
        <taxon>Metazoa</taxon>
        <taxon>Ecdysozoa</taxon>
        <taxon>Arthropoda</taxon>
        <taxon>Hexapoda</taxon>
        <taxon>Insecta</taxon>
        <taxon>Pterygota</taxon>
        <taxon>Neoptera</taxon>
        <taxon>Endopterygota</taxon>
        <taxon>Coleoptera</taxon>
        <taxon>Polyphaga</taxon>
        <taxon>Elateriformia</taxon>
        <taxon>Elateroidea</taxon>
        <taxon>Elateridae</taxon>
        <taxon>Agrypninae</taxon>
        <taxon>Pyrophorini</taxon>
        <taxon>Ignelater</taxon>
    </lineage>
</organism>
<feature type="non-terminal residue" evidence="1">
    <location>
        <position position="1"/>
    </location>
</feature>
<proteinExistence type="predicted"/>
<protein>
    <submittedName>
        <fullName evidence="1">Uncharacterized protein</fullName>
    </submittedName>
</protein>
<reference evidence="1" key="1">
    <citation type="submission" date="2019-08" db="EMBL/GenBank/DDBJ databases">
        <title>The genome of the North American firefly Photinus pyralis.</title>
        <authorList>
            <consortium name="Photinus pyralis genome working group"/>
            <person name="Fallon T.R."/>
            <person name="Sander Lower S.E."/>
            <person name="Weng J.-K."/>
        </authorList>
    </citation>
    <scope>NUCLEOTIDE SEQUENCE</scope>
    <source>
        <strain evidence="1">TRF0915ILg1</strain>
        <tissue evidence="1">Whole body</tissue>
    </source>
</reference>
<evidence type="ECO:0000313" key="2">
    <source>
        <dbReference type="Proteomes" id="UP000801492"/>
    </source>
</evidence>
<dbReference type="AlphaFoldDB" id="A0A8K0G840"/>
<accession>A0A8K0G840</accession>
<keyword evidence="2" id="KW-1185">Reference proteome</keyword>
<sequence length="95" mass="10368">CGSLGNGDDAAISMVLKPPLPRVFPSAIEKYDRSRDGCQRFTYLYHGQSQMVGTSAWGCAADYSSIADAKEKLLAEPLKPTLITHLAKNIIKQQL</sequence>
<name>A0A8K0G840_IGNLU</name>
<gene>
    <name evidence="1" type="ORF">ILUMI_16554</name>
</gene>
<comment type="caution">
    <text evidence="1">The sequence shown here is derived from an EMBL/GenBank/DDBJ whole genome shotgun (WGS) entry which is preliminary data.</text>
</comment>
<evidence type="ECO:0000313" key="1">
    <source>
        <dbReference type="EMBL" id="KAF2889619.1"/>
    </source>
</evidence>